<dbReference type="PANTHER" id="PTHR35610:SF3">
    <property type="entry name" value="PROTEASOME ASSEMBLY CHAPERONE FAMILY PROTEIN"/>
    <property type="match status" value="1"/>
</dbReference>
<dbReference type="EMBL" id="DRXH01000116">
    <property type="protein sequence ID" value="HHM44326.1"/>
    <property type="molecule type" value="Genomic_DNA"/>
</dbReference>
<dbReference type="PANTHER" id="PTHR35610">
    <property type="entry name" value="3-ISOPROPYLMALATE DEHYDRATASE-RELATED"/>
    <property type="match status" value="1"/>
</dbReference>
<dbReference type="Gene3D" id="3.40.50.10900">
    <property type="entry name" value="PAC-like subunit"/>
    <property type="match status" value="1"/>
</dbReference>
<dbReference type="AlphaFoldDB" id="A0A7J3VTV4"/>
<organism evidence="1">
    <name type="scientific">Caldiarchaeum subterraneum</name>
    <dbReference type="NCBI Taxonomy" id="311458"/>
    <lineage>
        <taxon>Archaea</taxon>
        <taxon>Nitrososphaerota</taxon>
        <taxon>Candidatus Caldarchaeales</taxon>
        <taxon>Candidatus Caldarchaeaceae</taxon>
        <taxon>Candidatus Caldarchaeum</taxon>
    </lineage>
</organism>
<comment type="caution">
    <text evidence="1">The sequence shown here is derived from an EMBL/GenBank/DDBJ whole genome shotgun (WGS) entry which is preliminary data.</text>
</comment>
<reference evidence="1" key="1">
    <citation type="journal article" date="2020" name="mSystems">
        <title>Genome- and Community-Level Interaction Insights into Carbon Utilization and Element Cycling Functions of Hydrothermarchaeota in Hydrothermal Sediment.</title>
        <authorList>
            <person name="Zhou Z."/>
            <person name="Liu Y."/>
            <person name="Xu W."/>
            <person name="Pan J."/>
            <person name="Luo Z.H."/>
            <person name="Li M."/>
        </authorList>
    </citation>
    <scope>NUCLEOTIDE SEQUENCE [LARGE SCALE GENOMIC DNA]</scope>
    <source>
        <strain evidence="1">SpSt-1074</strain>
    </source>
</reference>
<protein>
    <recommendedName>
        <fullName evidence="2">Proteasome assembly chaperone family protein</fullName>
    </recommendedName>
</protein>
<dbReference type="Pfam" id="PF09754">
    <property type="entry name" value="PAC2"/>
    <property type="match status" value="1"/>
</dbReference>
<evidence type="ECO:0000313" key="1">
    <source>
        <dbReference type="EMBL" id="HHM44326.1"/>
    </source>
</evidence>
<dbReference type="InterPro" id="IPR019151">
    <property type="entry name" value="Proteasome_assmbl_chaperone_2"/>
</dbReference>
<dbReference type="InterPro" id="IPR038389">
    <property type="entry name" value="PSMG2_sf"/>
</dbReference>
<proteinExistence type="predicted"/>
<name>A0A7J3VTV4_CALS0</name>
<accession>A0A7J3VTV4</accession>
<gene>
    <name evidence="1" type="ORF">ENM31_03395</name>
</gene>
<dbReference type="SUPFAM" id="SSF159659">
    <property type="entry name" value="Cgl1923-like"/>
    <property type="match status" value="1"/>
</dbReference>
<evidence type="ECO:0008006" key="2">
    <source>
        <dbReference type="Google" id="ProtNLM"/>
    </source>
</evidence>
<sequence length="257" mass="28483">MAEMPLETRINLLDSPDLEGAVFIEGSPTAGAAGILAVNYLREVFEAVLVGEIYSPHFPQISIIDEQGIASRPRLELYLVRVKGVKLLLLSRAFPVEGNEGSYEVASKLYEFLQANNVNEYIVLASGRVSGDGSVFVSTTNLDHSKQLLGAGAKQSPSLETLPVDRTSGFLMLFFARDKRKVSMLLSDTSSYMPDHVAAKKLLEVVSRYLDFEIDFTALESEIERQNRMLQEVEQLGYAGRPVTVEERPSKEPFYIG</sequence>